<proteinExistence type="predicted"/>
<dbReference type="PANTHER" id="PTHR43056">
    <property type="entry name" value="PEPTIDASE S9 PROLYL OLIGOPEPTIDASE"/>
    <property type="match status" value="1"/>
</dbReference>
<evidence type="ECO:0000313" key="4">
    <source>
        <dbReference type="Proteomes" id="UP000326565"/>
    </source>
</evidence>
<dbReference type="SMART" id="SM00939">
    <property type="entry name" value="PepX_C"/>
    <property type="match status" value="1"/>
</dbReference>
<dbReference type="OrthoDB" id="2578740at2759"/>
<dbReference type="NCBIfam" id="TIGR00976">
    <property type="entry name" value="CocE_NonD"/>
    <property type="match status" value="1"/>
</dbReference>
<dbReference type="InterPro" id="IPR013736">
    <property type="entry name" value="Xaa-Pro_dipept_C"/>
</dbReference>
<dbReference type="Gene3D" id="2.60.120.260">
    <property type="entry name" value="Galactose-binding domain-like"/>
    <property type="match status" value="1"/>
</dbReference>
<name>A0A5N5WT21_9EURO</name>
<keyword evidence="4" id="KW-1185">Reference proteome</keyword>
<dbReference type="AlphaFoldDB" id="A0A5N5WT21"/>
<dbReference type="InterPro" id="IPR008979">
    <property type="entry name" value="Galactose-bd-like_sf"/>
</dbReference>
<sequence>MSVQEKLQQQFPDTVYTPLVHPEKHPAFLYKGFHPGQVTRLPKGHIKEPGFQAFPVEVIWEEDQAIPMRDGITIYADVFRPADEGEKVPAIIPWSPYGKVGTGVLNYSIMGPWRIGIPYQHLSGYETFEGPNPAEWCSRGYAIVDVDARGVGHSEGNLMFWGEQEAVDIYDTISWVAQQPWCNGSVVMMGNSWLAISQVNFASRFQHPNLKAIAPWEGLTDIYAHQICRGGIPKPAFFDMIIHGLAGYGKAEILGAMAKSRPLFDEFWEEKRIRPENIQDLPMYLTASYSTGLHCEGSFESFEVAQTSRKWLRVHATQEWHDIYRLEATDDLQRFYDYYAKGIENGWEAETPRVRLTLLGYDGSVAKNVVERPEEQWPPARQQIRRYYLDTETQTMKSTNPTGTASATHEGHSLTASSDFTIYFDKYTELCGRPFVKLHMSCDAKDDFDVVAQIRKVSASGELLASLNWTPMPEPQAKVPDVNVAKHLGQQGMLRASHHVSLRPRNSQDEVPVYDHRSRQPITPGEIVPLHIPIWPVGMAFEAGEGLMLRISGHDMSLPETEALRLTVPVDENEGLHTVYTGGEYDSYLVIPVITD</sequence>
<evidence type="ECO:0000313" key="3">
    <source>
        <dbReference type="EMBL" id="KAB8070334.1"/>
    </source>
</evidence>
<dbReference type="PANTHER" id="PTHR43056:SF10">
    <property type="entry name" value="COCE_NOND FAMILY, PUTATIVE (AFU_ORTHOLOGUE AFUA_7G00600)-RELATED"/>
    <property type="match status" value="1"/>
</dbReference>
<dbReference type="EMBL" id="ML732306">
    <property type="protein sequence ID" value="KAB8070334.1"/>
    <property type="molecule type" value="Genomic_DNA"/>
</dbReference>
<dbReference type="Pfam" id="PF02129">
    <property type="entry name" value="Peptidase_S15"/>
    <property type="match status" value="1"/>
</dbReference>
<keyword evidence="1 3" id="KW-0378">Hydrolase</keyword>
<dbReference type="GO" id="GO:0008239">
    <property type="term" value="F:dipeptidyl-peptidase activity"/>
    <property type="evidence" value="ECO:0007669"/>
    <property type="project" value="InterPro"/>
</dbReference>
<evidence type="ECO:0000259" key="2">
    <source>
        <dbReference type="SMART" id="SM00939"/>
    </source>
</evidence>
<protein>
    <submittedName>
        <fullName evidence="3">Alpha/Beta hydrolase protein</fullName>
    </submittedName>
</protein>
<evidence type="ECO:0000256" key="1">
    <source>
        <dbReference type="ARBA" id="ARBA00022801"/>
    </source>
</evidence>
<reference evidence="3 4" key="1">
    <citation type="submission" date="2019-04" db="EMBL/GenBank/DDBJ databases">
        <title>Friends and foes A comparative genomics study of 23 Aspergillus species from section Flavi.</title>
        <authorList>
            <consortium name="DOE Joint Genome Institute"/>
            <person name="Kjaerbolling I."/>
            <person name="Vesth T."/>
            <person name="Frisvad J.C."/>
            <person name="Nybo J.L."/>
            <person name="Theobald S."/>
            <person name="Kildgaard S."/>
            <person name="Isbrandt T."/>
            <person name="Kuo A."/>
            <person name="Sato A."/>
            <person name="Lyhne E.K."/>
            <person name="Kogle M.E."/>
            <person name="Wiebenga A."/>
            <person name="Kun R.S."/>
            <person name="Lubbers R.J."/>
            <person name="Makela M.R."/>
            <person name="Barry K."/>
            <person name="Chovatia M."/>
            <person name="Clum A."/>
            <person name="Daum C."/>
            <person name="Haridas S."/>
            <person name="He G."/>
            <person name="LaButti K."/>
            <person name="Lipzen A."/>
            <person name="Mondo S."/>
            <person name="Riley R."/>
            <person name="Salamov A."/>
            <person name="Simmons B.A."/>
            <person name="Magnuson J.K."/>
            <person name="Henrissat B."/>
            <person name="Mortensen U.H."/>
            <person name="Larsen T.O."/>
            <person name="Devries R.P."/>
            <person name="Grigoriev I.V."/>
            <person name="Machida M."/>
            <person name="Baker S.E."/>
            <person name="Andersen M.R."/>
        </authorList>
    </citation>
    <scope>NUCLEOTIDE SEQUENCE [LARGE SCALE GENOMIC DNA]</scope>
    <source>
        <strain evidence="3 4">CBS 151.66</strain>
    </source>
</reference>
<feature type="domain" description="Xaa-Pro dipeptidyl-peptidase C-terminal" evidence="2">
    <location>
        <begin position="333"/>
        <end position="590"/>
    </location>
</feature>
<dbReference type="Proteomes" id="UP000326565">
    <property type="component" value="Unassembled WGS sequence"/>
</dbReference>
<accession>A0A5N5WT21</accession>
<dbReference type="Gene3D" id="1.10.3020.20">
    <property type="match status" value="1"/>
</dbReference>
<dbReference type="Pfam" id="PF08530">
    <property type="entry name" value="PepX_C"/>
    <property type="match status" value="1"/>
</dbReference>
<organism evidence="3 4">
    <name type="scientific">Aspergillus leporis</name>
    <dbReference type="NCBI Taxonomy" id="41062"/>
    <lineage>
        <taxon>Eukaryota</taxon>
        <taxon>Fungi</taxon>
        <taxon>Dikarya</taxon>
        <taxon>Ascomycota</taxon>
        <taxon>Pezizomycotina</taxon>
        <taxon>Eurotiomycetes</taxon>
        <taxon>Eurotiomycetidae</taxon>
        <taxon>Eurotiales</taxon>
        <taxon>Aspergillaceae</taxon>
        <taxon>Aspergillus</taxon>
        <taxon>Aspergillus subgen. Circumdati</taxon>
    </lineage>
</organism>
<gene>
    <name evidence="3" type="ORF">BDV29DRAFT_198062</name>
</gene>
<dbReference type="SUPFAM" id="SSF53474">
    <property type="entry name" value="alpha/beta-Hydrolases"/>
    <property type="match status" value="1"/>
</dbReference>
<dbReference type="Gene3D" id="3.40.50.1820">
    <property type="entry name" value="alpha/beta hydrolase"/>
    <property type="match status" value="1"/>
</dbReference>
<dbReference type="InterPro" id="IPR050585">
    <property type="entry name" value="Xaa-Pro_dipeptidyl-ppase/CocE"/>
</dbReference>
<dbReference type="InterPro" id="IPR005674">
    <property type="entry name" value="CocE/Ser_esterase"/>
</dbReference>
<dbReference type="SUPFAM" id="SSF49785">
    <property type="entry name" value="Galactose-binding domain-like"/>
    <property type="match status" value="1"/>
</dbReference>
<dbReference type="InterPro" id="IPR000383">
    <property type="entry name" value="Xaa-Pro-like_dom"/>
</dbReference>
<dbReference type="InterPro" id="IPR029058">
    <property type="entry name" value="AB_hydrolase_fold"/>
</dbReference>